<evidence type="ECO:0000259" key="1">
    <source>
        <dbReference type="Pfam" id="PF21082"/>
    </source>
</evidence>
<keyword evidence="3" id="KW-1185">Reference proteome</keyword>
<evidence type="ECO:0000313" key="2">
    <source>
        <dbReference type="EMBL" id="BBO66107.1"/>
    </source>
</evidence>
<dbReference type="GO" id="GO:0016020">
    <property type="term" value="C:membrane"/>
    <property type="evidence" value="ECO:0007669"/>
    <property type="project" value="InterPro"/>
</dbReference>
<dbReference type="AlphaFoldDB" id="A0A5K7YNE5"/>
<dbReference type="SUPFAM" id="SSF82689">
    <property type="entry name" value="Mechanosensitive channel protein MscS (YggB), C-terminal domain"/>
    <property type="match status" value="1"/>
</dbReference>
<sequence>MTERRVVFSIGVVYQTEYEILKKTADMLRKVVDDQHYVRFDRAHFKGYAEFALIFEIVYYVLSPPIRPHT</sequence>
<name>A0A5K7YNE5_9BACT</name>
<dbReference type="Gene3D" id="3.30.70.100">
    <property type="match status" value="1"/>
</dbReference>
<accession>A0A5K7YNE5</accession>
<protein>
    <recommendedName>
        <fullName evidence="1">Mechanosensitive ion channel MscS C-terminal domain-containing protein</fullName>
    </recommendedName>
</protein>
<dbReference type="InterPro" id="IPR011066">
    <property type="entry name" value="MscS_channel_C_sf"/>
</dbReference>
<dbReference type="Proteomes" id="UP000427906">
    <property type="component" value="Chromosome"/>
</dbReference>
<evidence type="ECO:0000313" key="3">
    <source>
        <dbReference type="Proteomes" id="UP000427906"/>
    </source>
</evidence>
<proteinExistence type="predicted"/>
<dbReference type="KEGG" id="dalk:DSCA_00370"/>
<feature type="domain" description="Mechanosensitive ion channel MscS C-terminal" evidence="1">
    <location>
        <begin position="6"/>
        <end position="63"/>
    </location>
</feature>
<dbReference type="Pfam" id="PF21082">
    <property type="entry name" value="MS_channel_3rd"/>
    <property type="match status" value="1"/>
</dbReference>
<dbReference type="InterPro" id="IPR049278">
    <property type="entry name" value="MS_channel_C"/>
</dbReference>
<reference evidence="2 3" key="1">
    <citation type="submission" date="2019-11" db="EMBL/GenBank/DDBJ databases">
        <title>Comparative genomics of hydrocarbon-degrading Desulfosarcina strains.</title>
        <authorList>
            <person name="Watanabe M."/>
            <person name="Kojima H."/>
            <person name="Fukui M."/>
        </authorList>
    </citation>
    <scope>NUCLEOTIDE SEQUENCE [LARGE SCALE GENOMIC DNA]</scope>
    <source>
        <strain evidence="2 3">PL12</strain>
    </source>
</reference>
<organism evidence="2 3">
    <name type="scientific">Desulfosarcina alkanivorans</name>
    <dbReference type="NCBI Taxonomy" id="571177"/>
    <lineage>
        <taxon>Bacteria</taxon>
        <taxon>Pseudomonadati</taxon>
        <taxon>Thermodesulfobacteriota</taxon>
        <taxon>Desulfobacteria</taxon>
        <taxon>Desulfobacterales</taxon>
        <taxon>Desulfosarcinaceae</taxon>
        <taxon>Desulfosarcina</taxon>
    </lineage>
</organism>
<dbReference type="EMBL" id="AP021874">
    <property type="protein sequence ID" value="BBO66107.1"/>
    <property type="molecule type" value="Genomic_DNA"/>
</dbReference>
<gene>
    <name evidence="2" type="ORF">DSCA_00370</name>
</gene>